<evidence type="ECO:0000313" key="3">
    <source>
        <dbReference type="Proteomes" id="UP000054477"/>
    </source>
</evidence>
<reference evidence="3" key="2">
    <citation type="submission" date="2015-01" db="EMBL/GenBank/DDBJ databases">
        <title>Evolutionary Origins and Diversification of the Mycorrhizal Mutualists.</title>
        <authorList>
            <consortium name="DOE Joint Genome Institute"/>
            <consortium name="Mycorrhizal Genomics Consortium"/>
            <person name="Kohler A."/>
            <person name="Kuo A."/>
            <person name="Nagy L.G."/>
            <person name="Floudas D."/>
            <person name="Copeland A."/>
            <person name="Barry K.W."/>
            <person name="Cichocki N."/>
            <person name="Veneault-Fourrey C."/>
            <person name="LaButti K."/>
            <person name="Lindquist E.A."/>
            <person name="Lipzen A."/>
            <person name="Lundell T."/>
            <person name="Morin E."/>
            <person name="Murat C."/>
            <person name="Riley R."/>
            <person name="Ohm R."/>
            <person name="Sun H."/>
            <person name="Tunlid A."/>
            <person name="Henrissat B."/>
            <person name="Grigoriev I.V."/>
            <person name="Hibbett D.S."/>
            <person name="Martin F."/>
        </authorList>
    </citation>
    <scope>NUCLEOTIDE SEQUENCE [LARGE SCALE GENOMIC DNA]</scope>
    <source>
        <strain evidence="3">LaAM-08-1</strain>
    </source>
</reference>
<evidence type="ECO:0000313" key="2">
    <source>
        <dbReference type="EMBL" id="KIJ94445.1"/>
    </source>
</evidence>
<feature type="compositionally biased region" description="Polar residues" evidence="1">
    <location>
        <begin position="57"/>
        <end position="67"/>
    </location>
</feature>
<dbReference type="AlphaFoldDB" id="A0A0C9WS69"/>
<proteinExistence type="predicted"/>
<reference evidence="2 3" key="1">
    <citation type="submission" date="2014-04" db="EMBL/GenBank/DDBJ databases">
        <authorList>
            <consortium name="DOE Joint Genome Institute"/>
            <person name="Kuo A."/>
            <person name="Kohler A."/>
            <person name="Nagy L.G."/>
            <person name="Floudas D."/>
            <person name="Copeland A."/>
            <person name="Barry K.W."/>
            <person name="Cichocki N."/>
            <person name="Veneault-Fourrey C."/>
            <person name="LaButti K."/>
            <person name="Lindquist E.A."/>
            <person name="Lipzen A."/>
            <person name="Lundell T."/>
            <person name="Morin E."/>
            <person name="Murat C."/>
            <person name="Sun H."/>
            <person name="Tunlid A."/>
            <person name="Henrissat B."/>
            <person name="Grigoriev I.V."/>
            <person name="Hibbett D.S."/>
            <person name="Martin F."/>
            <person name="Nordberg H.P."/>
            <person name="Cantor M.N."/>
            <person name="Hua S.X."/>
        </authorList>
    </citation>
    <scope>NUCLEOTIDE SEQUENCE [LARGE SCALE GENOMIC DNA]</scope>
    <source>
        <strain evidence="2 3">LaAM-08-1</strain>
    </source>
</reference>
<evidence type="ECO:0000256" key="1">
    <source>
        <dbReference type="SAM" id="MobiDB-lite"/>
    </source>
</evidence>
<keyword evidence="3" id="KW-1185">Reference proteome</keyword>
<accession>A0A0C9WS69</accession>
<protein>
    <submittedName>
        <fullName evidence="2">Uncharacterized protein</fullName>
    </submittedName>
</protein>
<dbReference type="Proteomes" id="UP000054477">
    <property type="component" value="Unassembled WGS sequence"/>
</dbReference>
<dbReference type="HOGENOM" id="CLU_1970891_0_0_1"/>
<gene>
    <name evidence="2" type="ORF">K443DRAFT_358622</name>
</gene>
<name>A0A0C9WS69_9AGAR</name>
<feature type="region of interest" description="Disordered" evidence="1">
    <location>
        <begin position="48"/>
        <end position="67"/>
    </location>
</feature>
<sequence>MAANPRLFVIGRHKWCVTLLILSSISPQPYRKFTLTHLVDGPSIITHDPGVDRGSSKMHSPTSLRGNPTDLTNTFAHSSQKTATVQATKKITPSVLSVPHWVGLQKEGGIEMLSEKRVRQRNYEAEC</sequence>
<organism evidence="2 3">
    <name type="scientific">Laccaria amethystina LaAM-08-1</name>
    <dbReference type="NCBI Taxonomy" id="1095629"/>
    <lineage>
        <taxon>Eukaryota</taxon>
        <taxon>Fungi</taxon>
        <taxon>Dikarya</taxon>
        <taxon>Basidiomycota</taxon>
        <taxon>Agaricomycotina</taxon>
        <taxon>Agaricomycetes</taxon>
        <taxon>Agaricomycetidae</taxon>
        <taxon>Agaricales</taxon>
        <taxon>Agaricineae</taxon>
        <taxon>Hydnangiaceae</taxon>
        <taxon>Laccaria</taxon>
    </lineage>
</organism>
<dbReference type="EMBL" id="KN838793">
    <property type="protein sequence ID" value="KIJ94445.1"/>
    <property type="molecule type" value="Genomic_DNA"/>
</dbReference>